<accession>A0ABY7S303</accession>
<organism evidence="3 4">
    <name type="scientific">Psychroserpens ponticola</name>
    <dbReference type="NCBI Taxonomy" id="2932268"/>
    <lineage>
        <taxon>Bacteria</taxon>
        <taxon>Pseudomonadati</taxon>
        <taxon>Bacteroidota</taxon>
        <taxon>Flavobacteriia</taxon>
        <taxon>Flavobacteriales</taxon>
        <taxon>Flavobacteriaceae</taxon>
        <taxon>Psychroserpens</taxon>
    </lineage>
</organism>
<gene>
    <name evidence="3" type="ORF">MUN68_008630</name>
</gene>
<dbReference type="EMBL" id="CP116221">
    <property type="protein sequence ID" value="WCO03559.1"/>
    <property type="molecule type" value="Genomic_DNA"/>
</dbReference>
<reference evidence="3 4" key="1">
    <citation type="submission" date="2023-01" db="EMBL/GenBank/DDBJ databases">
        <title>Psychroserpens ponticola sp. nov., isolated from seawater.</title>
        <authorList>
            <person name="Kristyanto S."/>
            <person name="Jung J."/>
            <person name="Kim J.M."/>
            <person name="Jeon C.O."/>
        </authorList>
    </citation>
    <scope>NUCLEOTIDE SEQUENCE [LARGE SCALE GENOMIC DNA]</scope>
    <source>
        <strain evidence="3 4">MSW6</strain>
    </source>
</reference>
<dbReference type="Pfam" id="PF13648">
    <property type="entry name" value="Lipocalin_4"/>
    <property type="match status" value="1"/>
</dbReference>
<protein>
    <submittedName>
        <fullName evidence="3">Lipocalin family protein</fullName>
    </submittedName>
</protein>
<evidence type="ECO:0000313" key="3">
    <source>
        <dbReference type="EMBL" id="WCO03559.1"/>
    </source>
</evidence>
<dbReference type="RefSeq" id="WP_249997274.1">
    <property type="nucleotide sequence ID" value="NZ_CP116221.1"/>
</dbReference>
<dbReference type="InterPro" id="IPR024311">
    <property type="entry name" value="Lipocalin-like"/>
</dbReference>
<dbReference type="Proteomes" id="UP001202717">
    <property type="component" value="Chromosome"/>
</dbReference>
<proteinExistence type="predicted"/>
<evidence type="ECO:0000256" key="1">
    <source>
        <dbReference type="SAM" id="SignalP"/>
    </source>
</evidence>
<keyword evidence="4" id="KW-1185">Reference proteome</keyword>
<evidence type="ECO:0000313" key="4">
    <source>
        <dbReference type="Proteomes" id="UP001202717"/>
    </source>
</evidence>
<sequence>MKTLFKSILLLSIFLLSSCNKDSNDDDDYDDVRNNAELIMGVWQIETRLINNNPQNLDNCEILETISFSEDLIYDKVTFSGNSCEIETQTTGTITYNNEETNFTVIGQNFGFRAFILNIDENNLTLAYDESELEERFTKL</sequence>
<feature type="signal peptide" evidence="1">
    <location>
        <begin position="1"/>
        <end position="21"/>
    </location>
</feature>
<feature type="chain" id="PRO_5046801430" evidence="1">
    <location>
        <begin position="22"/>
        <end position="140"/>
    </location>
</feature>
<keyword evidence="1" id="KW-0732">Signal</keyword>
<evidence type="ECO:0000259" key="2">
    <source>
        <dbReference type="Pfam" id="PF13648"/>
    </source>
</evidence>
<name>A0ABY7S303_9FLAO</name>
<feature type="domain" description="Lipocalin-like" evidence="2">
    <location>
        <begin position="39"/>
        <end position="126"/>
    </location>
</feature>
<dbReference type="PROSITE" id="PS51257">
    <property type="entry name" value="PROKAR_LIPOPROTEIN"/>
    <property type="match status" value="1"/>
</dbReference>